<feature type="region of interest" description="Disordered" evidence="2">
    <location>
        <begin position="109"/>
        <end position="176"/>
    </location>
</feature>
<keyword evidence="1" id="KW-0175">Coiled coil</keyword>
<dbReference type="EMBL" id="CAEZTS010000094">
    <property type="protein sequence ID" value="CAB4582234.1"/>
    <property type="molecule type" value="Genomic_DNA"/>
</dbReference>
<evidence type="ECO:0000313" key="3">
    <source>
        <dbReference type="EMBL" id="CAB4582234.1"/>
    </source>
</evidence>
<feature type="compositionally biased region" description="Basic residues" evidence="2">
    <location>
        <begin position="126"/>
        <end position="168"/>
    </location>
</feature>
<evidence type="ECO:0000256" key="1">
    <source>
        <dbReference type="SAM" id="Coils"/>
    </source>
</evidence>
<sequence>MAKNQISKNSLKKLLDSVTPMAPDAAEKFVRDLLKVGDERRRDAEKVVAEVAAVARRSAEQFSVNVQKEVAKQLGRLVVRIDQVEKQVETLNKNLEATRALLVAAAAKGLSKTSGSAPVASTAKKPATKKPVAKKAATKKPATKKPVAKKATTKKPAAKKAVTKKPAAKKSSAPTS</sequence>
<feature type="compositionally biased region" description="Low complexity" evidence="2">
    <location>
        <begin position="109"/>
        <end position="125"/>
    </location>
</feature>
<reference evidence="3" key="1">
    <citation type="submission" date="2020-05" db="EMBL/GenBank/DDBJ databases">
        <authorList>
            <person name="Chiriac C."/>
            <person name="Salcher M."/>
            <person name="Ghai R."/>
            <person name="Kavagutti S V."/>
        </authorList>
    </citation>
    <scope>NUCLEOTIDE SEQUENCE</scope>
</reference>
<evidence type="ECO:0000256" key="2">
    <source>
        <dbReference type="SAM" id="MobiDB-lite"/>
    </source>
</evidence>
<gene>
    <name evidence="3" type="ORF">UFOPK1722_01121</name>
</gene>
<dbReference type="AlphaFoldDB" id="A0A6J6F5S4"/>
<organism evidence="3">
    <name type="scientific">freshwater metagenome</name>
    <dbReference type="NCBI Taxonomy" id="449393"/>
    <lineage>
        <taxon>unclassified sequences</taxon>
        <taxon>metagenomes</taxon>
        <taxon>ecological metagenomes</taxon>
    </lineage>
</organism>
<feature type="coiled-coil region" evidence="1">
    <location>
        <begin position="74"/>
        <end position="101"/>
    </location>
</feature>
<name>A0A6J6F5S4_9ZZZZ</name>
<proteinExistence type="predicted"/>
<accession>A0A6J6F5S4</accession>
<protein>
    <submittedName>
        <fullName evidence="3">Unannotated protein</fullName>
    </submittedName>
</protein>